<feature type="transmembrane region" description="Helical" evidence="1">
    <location>
        <begin position="89"/>
        <end position="112"/>
    </location>
</feature>
<evidence type="ECO:0000256" key="1">
    <source>
        <dbReference type="SAM" id="Phobius"/>
    </source>
</evidence>
<keyword evidence="1" id="KW-1133">Transmembrane helix</keyword>
<sequence>MVCHLPMVRSSSSNPIHTCLGLALVKSTWTFTLAMLALVLLMEVVSRYKTLPIGDKRGVINSFLKQCHGNPGRSIHIGTMGVSSSGLKFGVQVCILISLPSIVILCCVHTVLQSSSFSKSINACLAL</sequence>
<proteinExistence type="predicted"/>
<dbReference type="AlphaFoldDB" id="A0A0V0GQU3"/>
<reference evidence="2" key="1">
    <citation type="submission" date="2015-12" db="EMBL/GenBank/DDBJ databases">
        <title>Gene expression during late stages of embryo sac development: a critical building block for successful pollen-pistil interactions.</title>
        <authorList>
            <person name="Liu Y."/>
            <person name="Joly V."/>
            <person name="Sabar M."/>
            <person name="Matton D.P."/>
        </authorList>
    </citation>
    <scope>NUCLEOTIDE SEQUENCE</scope>
</reference>
<feature type="transmembrane region" description="Helical" evidence="1">
    <location>
        <begin position="20"/>
        <end position="42"/>
    </location>
</feature>
<evidence type="ECO:0000313" key="2">
    <source>
        <dbReference type="EMBL" id="JAP10071.1"/>
    </source>
</evidence>
<keyword evidence="1" id="KW-0812">Transmembrane</keyword>
<dbReference type="EMBL" id="GEDG01033791">
    <property type="protein sequence ID" value="JAP10071.1"/>
    <property type="molecule type" value="Transcribed_RNA"/>
</dbReference>
<name>A0A0V0GQU3_SOLCH</name>
<accession>A0A0V0GQU3</accession>
<protein>
    <submittedName>
        <fullName evidence="2">Putative ovule protein</fullName>
    </submittedName>
</protein>
<organism evidence="2">
    <name type="scientific">Solanum chacoense</name>
    <name type="common">Chaco potato</name>
    <dbReference type="NCBI Taxonomy" id="4108"/>
    <lineage>
        <taxon>Eukaryota</taxon>
        <taxon>Viridiplantae</taxon>
        <taxon>Streptophyta</taxon>
        <taxon>Embryophyta</taxon>
        <taxon>Tracheophyta</taxon>
        <taxon>Spermatophyta</taxon>
        <taxon>Magnoliopsida</taxon>
        <taxon>eudicotyledons</taxon>
        <taxon>Gunneridae</taxon>
        <taxon>Pentapetalae</taxon>
        <taxon>asterids</taxon>
        <taxon>lamiids</taxon>
        <taxon>Solanales</taxon>
        <taxon>Solanaceae</taxon>
        <taxon>Solanoideae</taxon>
        <taxon>Solaneae</taxon>
        <taxon>Solanum</taxon>
    </lineage>
</organism>
<keyword evidence="1" id="KW-0472">Membrane</keyword>